<dbReference type="Proteomes" id="UP000429958">
    <property type="component" value="Unassembled WGS sequence"/>
</dbReference>
<accession>A0A7X2NPW2</accession>
<organism evidence="1 2">
    <name type="scientific">Clostridium porci</name>
    <dbReference type="NCBI Taxonomy" id="2605778"/>
    <lineage>
        <taxon>Bacteria</taxon>
        <taxon>Bacillati</taxon>
        <taxon>Bacillota</taxon>
        <taxon>Clostridia</taxon>
        <taxon>Eubacteriales</taxon>
        <taxon>Clostridiaceae</taxon>
        <taxon>Clostridium</taxon>
    </lineage>
</organism>
<gene>
    <name evidence="1" type="ORF">FYJ39_17740</name>
</gene>
<evidence type="ECO:0000313" key="1">
    <source>
        <dbReference type="EMBL" id="MSS38323.1"/>
    </source>
</evidence>
<keyword evidence="2" id="KW-1185">Reference proteome</keyword>
<evidence type="ECO:0000313" key="2">
    <source>
        <dbReference type="Proteomes" id="UP000429958"/>
    </source>
</evidence>
<comment type="caution">
    <text evidence="1">The sequence shown here is derived from an EMBL/GenBank/DDBJ whole genome shotgun (WGS) entry which is preliminary data.</text>
</comment>
<proteinExistence type="predicted"/>
<name>A0A7X2NPW2_9CLOT</name>
<dbReference type="RefSeq" id="WP_154473751.1">
    <property type="nucleotide sequence ID" value="NZ_VUMD01000022.1"/>
</dbReference>
<reference evidence="1 2" key="1">
    <citation type="submission" date="2019-08" db="EMBL/GenBank/DDBJ databases">
        <title>In-depth cultivation of the pig gut microbiome towards novel bacterial diversity and tailored functional studies.</title>
        <authorList>
            <person name="Wylensek D."/>
            <person name="Hitch T.C.A."/>
            <person name="Clavel T."/>
        </authorList>
    </citation>
    <scope>NUCLEOTIDE SEQUENCE [LARGE SCALE GENOMIC DNA]</scope>
    <source>
        <strain evidence="1 2">WCA-389-WT-23D1</strain>
    </source>
</reference>
<protein>
    <submittedName>
        <fullName evidence="1">Uncharacterized protein</fullName>
    </submittedName>
</protein>
<dbReference type="AlphaFoldDB" id="A0A7X2NPW2"/>
<dbReference type="EMBL" id="VUMD01000022">
    <property type="protein sequence ID" value="MSS38323.1"/>
    <property type="molecule type" value="Genomic_DNA"/>
</dbReference>
<sequence length="141" mass="15800">MKVMQNFKNHLLECFQKQALKVSVVKSKRPIKPFTYMRAVGTNELEKILTDAFETLDLTVDTPLGQLKITETTDPHHPGLSIDLLRPNVAGEIPLVLVEYCGAEDADADLPAKEQLITRVWGQASKEDYTDRIVHNLKGDA</sequence>